<dbReference type="PANTHER" id="PTHR47926">
    <property type="entry name" value="PENTATRICOPEPTIDE REPEAT-CONTAINING PROTEIN"/>
    <property type="match status" value="1"/>
</dbReference>
<keyword evidence="4" id="KW-1185">Reference proteome</keyword>
<dbReference type="EMBL" id="CP097510">
    <property type="protein sequence ID" value="URE38414.1"/>
    <property type="molecule type" value="Genomic_DNA"/>
</dbReference>
<dbReference type="PANTHER" id="PTHR47926:SF452">
    <property type="entry name" value="PENTATRICOPEPTIDE REPEAT-CONTAINING PROTEIN"/>
    <property type="match status" value="1"/>
</dbReference>
<evidence type="ECO:0000256" key="2">
    <source>
        <dbReference type="PROSITE-ProRule" id="PRU00708"/>
    </source>
</evidence>
<dbReference type="FunFam" id="1.25.40.10:FF:000090">
    <property type="entry name" value="Pentatricopeptide repeat-containing protein, chloroplastic"/>
    <property type="match status" value="1"/>
</dbReference>
<dbReference type="OrthoDB" id="185373at2759"/>
<dbReference type="Proteomes" id="UP001055439">
    <property type="component" value="Chromosome 8"/>
</dbReference>
<dbReference type="Pfam" id="PF20431">
    <property type="entry name" value="E_motif"/>
    <property type="match status" value="1"/>
</dbReference>
<dbReference type="GO" id="GO:0003723">
    <property type="term" value="F:RNA binding"/>
    <property type="evidence" value="ECO:0007669"/>
    <property type="project" value="InterPro"/>
</dbReference>
<dbReference type="InterPro" id="IPR002885">
    <property type="entry name" value="PPR_rpt"/>
</dbReference>
<evidence type="ECO:0000256" key="1">
    <source>
        <dbReference type="ARBA" id="ARBA00022737"/>
    </source>
</evidence>
<name>A0A9E7HPU0_9LILI</name>
<dbReference type="InterPro" id="IPR011990">
    <property type="entry name" value="TPR-like_helical_dom_sf"/>
</dbReference>
<proteinExistence type="predicted"/>
<dbReference type="AlphaFoldDB" id="A0A9E7HPU0"/>
<organism evidence="3 4">
    <name type="scientific">Musa troglodytarum</name>
    <name type="common">fe'i banana</name>
    <dbReference type="NCBI Taxonomy" id="320322"/>
    <lineage>
        <taxon>Eukaryota</taxon>
        <taxon>Viridiplantae</taxon>
        <taxon>Streptophyta</taxon>
        <taxon>Embryophyta</taxon>
        <taxon>Tracheophyta</taxon>
        <taxon>Spermatophyta</taxon>
        <taxon>Magnoliopsida</taxon>
        <taxon>Liliopsida</taxon>
        <taxon>Zingiberales</taxon>
        <taxon>Musaceae</taxon>
        <taxon>Musa</taxon>
    </lineage>
</organism>
<keyword evidence="1" id="KW-0677">Repeat</keyword>
<feature type="repeat" description="PPR" evidence="2">
    <location>
        <begin position="22"/>
        <end position="56"/>
    </location>
</feature>
<dbReference type="Pfam" id="PF01535">
    <property type="entry name" value="PPR"/>
    <property type="match status" value="2"/>
</dbReference>
<evidence type="ECO:0000313" key="3">
    <source>
        <dbReference type="EMBL" id="URE38414.1"/>
    </source>
</evidence>
<gene>
    <name evidence="3" type="ORF">MUK42_02828</name>
</gene>
<dbReference type="PROSITE" id="PS51375">
    <property type="entry name" value="PPR"/>
    <property type="match status" value="1"/>
</dbReference>
<reference evidence="3" key="1">
    <citation type="submission" date="2022-05" db="EMBL/GenBank/DDBJ databases">
        <title>The Musa troglodytarum L. genome provides insights into the mechanism of non-climacteric behaviour and enrichment of carotenoids.</title>
        <authorList>
            <person name="Wang J."/>
        </authorList>
    </citation>
    <scope>NUCLEOTIDE SEQUENCE</scope>
    <source>
        <tissue evidence="3">Leaf</tissue>
    </source>
</reference>
<dbReference type="InterPro" id="IPR046960">
    <property type="entry name" value="PPR_At4g14850-like_plant"/>
</dbReference>
<dbReference type="InterPro" id="IPR046848">
    <property type="entry name" value="E_motif"/>
</dbReference>
<sequence length="187" mass="20823">MYARCGDLNIARQVFDRMPCRDLVSWNVLIMGYAIHGHGEAALELFSAMKDAGLKPNQSTFTSVLTACSITGLSDEGWLHFDSMQQEHGMSPEIEHYGCMVDLLGRTGDLRAAMDFINKMPLVPTARIWGSLLTAGRNNRNIEVAEFAAEQILRLEHDNTGCYVLLSSMYADAGKREDVDRVMSLMT</sequence>
<evidence type="ECO:0000313" key="4">
    <source>
        <dbReference type="Proteomes" id="UP001055439"/>
    </source>
</evidence>
<dbReference type="Pfam" id="PF13041">
    <property type="entry name" value="PPR_2"/>
    <property type="match status" value="1"/>
</dbReference>
<dbReference type="Gene3D" id="1.25.40.10">
    <property type="entry name" value="Tetratricopeptide repeat domain"/>
    <property type="match status" value="1"/>
</dbReference>
<accession>A0A9E7HPU0</accession>
<dbReference type="GO" id="GO:0009451">
    <property type="term" value="P:RNA modification"/>
    <property type="evidence" value="ECO:0007669"/>
    <property type="project" value="InterPro"/>
</dbReference>
<dbReference type="NCBIfam" id="TIGR00756">
    <property type="entry name" value="PPR"/>
    <property type="match status" value="1"/>
</dbReference>
<protein>
    <submittedName>
        <fullName evidence="3">PPR repeat</fullName>
    </submittedName>
</protein>